<evidence type="ECO:0000313" key="3">
    <source>
        <dbReference type="Proteomes" id="UP001595976"/>
    </source>
</evidence>
<evidence type="ECO:0000256" key="1">
    <source>
        <dbReference type="SAM" id="MobiDB-lite"/>
    </source>
</evidence>
<organism evidence="2 3">
    <name type="scientific">Bosea minatitlanensis</name>
    <dbReference type="NCBI Taxonomy" id="128782"/>
    <lineage>
        <taxon>Bacteria</taxon>
        <taxon>Pseudomonadati</taxon>
        <taxon>Pseudomonadota</taxon>
        <taxon>Alphaproteobacteria</taxon>
        <taxon>Hyphomicrobiales</taxon>
        <taxon>Boseaceae</taxon>
        <taxon>Bosea</taxon>
    </lineage>
</organism>
<reference evidence="3" key="1">
    <citation type="journal article" date="2019" name="Int. J. Syst. Evol. Microbiol.">
        <title>The Global Catalogue of Microorganisms (GCM) 10K type strain sequencing project: providing services to taxonomists for standard genome sequencing and annotation.</title>
        <authorList>
            <consortium name="The Broad Institute Genomics Platform"/>
            <consortium name="The Broad Institute Genome Sequencing Center for Infectious Disease"/>
            <person name="Wu L."/>
            <person name="Ma J."/>
        </authorList>
    </citation>
    <scope>NUCLEOTIDE SEQUENCE [LARGE SCALE GENOMIC DNA]</scope>
    <source>
        <strain evidence="3">CGMCC 1.15643</strain>
    </source>
</reference>
<dbReference type="RefSeq" id="WP_260347795.1">
    <property type="nucleotide sequence ID" value="NZ_JAOAOS010000001.1"/>
</dbReference>
<name>A0ABW0EXA2_9HYPH</name>
<sequence length="71" mass="7655">MQATISGMLLGPFAYAERWGEKTGIYLGLAIERASNTSLVIDSDSTIKPNGVEAHCPAPVQPGPWARTWKP</sequence>
<dbReference type="EMBL" id="JBHSLI010000001">
    <property type="protein sequence ID" value="MFC5291737.1"/>
    <property type="molecule type" value="Genomic_DNA"/>
</dbReference>
<gene>
    <name evidence="2" type="ORF">ACFPK2_01895</name>
</gene>
<accession>A0ABW0EXA2</accession>
<keyword evidence="3" id="KW-1185">Reference proteome</keyword>
<comment type="caution">
    <text evidence="2">The sequence shown here is derived from an EMBL/GenBank/DDBJ whole genome shotgun (WGS) entry which is preliminary data.</text>
</comment>
<proteinExistence type="predicted"/>
<dbReference type="Proteomes" id="UP001595976">
    <property type="component" value="Unassembled WGS sequence"/>
</dbReference>
<evidence type="ECO:0000313" key="2">
    <source>
        <dbReference type="EMBL" id="MFC5291737.1"/>
    </source>
</evidence>
<feature type="region of interest" description="Disordered" evidence="1">
    <location>
        <begin position="52"/>
        <end position="71"/>
    </location>
</feature>
<protein>
    <submittedName>
        <fullName evidence="2">Uncharacterized protein</fullName>
    </submittedName>
</protein>